<organism evidence="1">
    <name type="scientific">Siphoviridae sp. ctn8e14</name>
    <dbReference type="NCBI Taxonomy" id="2827936"/>
    <lineage>
        <taxon>Viruses</taxon>
        <taxon>Duplodnaviria</taxon>
        <taxon>Heunggongvirae</taxon>
        <taxon>Uroviricota</taxon>
        <taxon>Caudoviricetes</taxon>
    </lineage>
</organism>
<dbReference type="EMBL" id="BK032747">
    <property type="protein sequence ID" value="DAF58177.1"/>
    <property type="molecule type" value="Genomic_DNA"/>
</dbReference>
<sequence>MNERGDIVCDGTLSGKKPYRGRRDLVYAGKIEKYEIKWLNVQTDKKPKMHGDMQEFSMFVYGNTSIPDARYTVHLKHPLDAIEWAKRHAVISGRGKNAFGEGIPAQGLVRIAWVTEDGECIDACIVKKISYVRWRES</sequence>
<reference evidence="1" key="1">
    <citation type="journal article" date="2021" name="Proc. Natl. Acad. Sci. U.S.A.">
        <title>A Catalog of Tens of Thousands of Viruses from Human Metagenomes Reveals Hidden Associations with Chronic Diseases.</title>
        <authorList>
            <person name="Tisza M.J."/>
            <person name="Buck C.B."/>
        </authorList>
    </citation>
    <scope>NUCLEOTIDE SEQUENCE</scope>
    <source>
        <strain evidence="1">Ctn8e14</strain>
    </source>
</reference>
<proteinExistence type="predicted"/>
<protein>
    <submittedName>
        <fullName evidence="1">Uncharacterized protein</fullName>
    </submittedName>
</protein>
<evidence type="ECO:0000313" key="1">
    <source>
        <dbReference type="EMBL" id="DAF58177.1"/>
    </source>
</evidence>
<name>A0A8S5T4L5_9CAUD</name>
<accession>A0A8S5T4L5</accession>